<dbReference type="AlphaFoldDB" id="A0A0E0BWC1"/>
<name>A0A0E0BWC1_9ORYZ</name>
<dbReference type="HOGENOM" id="CLU_2907917_0_0_1"/>
<accession>A0A0E0BWC1</accession>
<dbReference type="EnsemblPlants" id="OMERI01G01080.2">
    <property type="protein sequence ID" value="OMERI01G01080.2"/>
    <property type="gene ID" value="OMERI01G01080"/>
</dbReference>
<reference evidence="2" key="1">
    <citation type="submission" date="2015-04" db="UniProtKB">
        <authorList>
            <consortium name="EnsemblPlants"/>
        </authorList>
    </citation>
    <scope>IDENTIFICATION</scope>
</reference>
<proteinExistence type="predicted"/>
<evidence type="ECO:0000313" key="3">
    <source>
        <dbReference type="Proteomes" id="UP000008021"/>
    </source>
</evidence>
<dbReference type="Gramene" id="OMERI01G01080.2">
    <property type="protein sequence ID" value="OMERI01G01080.2"/>
    <property type="gene ID" value="OMERI01G01080"/>
</dbReference>
<feature type="region of interest" description="Disordered" evidence="1">
    <location>
        <begin position="40"/>
        <end position="62"/>
    </location>
</feature>
<organism evidence="2">
    <name type="scientific">Oryza meridionalis</name>
    <dbReference type="NCBI Taxonomy" id="40149"/>
    <lineage>
        <taxon>Eukaryota</taxon>
        <taxon>Viridiplantae</taxon>
        <taxon>Streptophyta</taxon>
        <taxon>Embryophyta</taxon>
        <taxon>Tracheophyta</taxon>
        <taxon>Spermatophyta</taxon>
        <taxon>Magnoliopsida</taxon>
        <taxon>Liliopsida</taxon>
        <taxon>Poales</taxon>
        <taxon>Poaceae</taxon>
        <taxon>BOP clade</taxon>
        <taxon>Oryzoideae</taxon>
        <taxon>Oryzeae</taxon>
        <taxon>Oryzinae</taxon>
        <taxon>Oryza</taxon>
    </lineage>
</organism>
<dbReference type="Proteomes" id="UP000008021">
    <property type="component" value="Chromosome 1"/>
</dbReference>
<keyword evidence="3" id="KW-1185">Reference proteome</keyword>
<evidence type="ECO:0000313" key="2">
    <source>
        <dbReference type="EnsemblPlants" id="OMERI01G01080.2"/>
    </source>
</evidence>
<reference evidence="2" key="2">
    <citation type="submission" date="2018-05" db="EMBL/GenBank/DDBJ databases">
        <title>OmerRS3 (Oryza meridionalis Reference Sequence Version 3).</title>
        <authorList>
            <person name="Zhang J."/>
            <person name="Kudrna D."/>
            <person name="Lee S."/>
            <person name="Talag J."/>
            <person name="Welchert J."/>
            <person name="Wing R.A."/>
        </authorList>
    </citation>
    <scope>NUCLEOTIDE SEQUENCE [LARGE SCALE GENOMIC DNA]</scope>
    <source>
        <strain evidence="2">cv. OR44</strain>
    </source>
</reference>
<protein>
    <submittedName>
        <fullName evidence="2">Uncharacterized protein</fullName>
    </submittedName>
</protein>
<evidence type="ECO:0000256" key="1">
    <source>
        <dbReference type="SAM" id="MobiDB-lite"/>
    </source>
</evidence>
<sequence>MAGEARGGSDDSTRWQSLHASAHSFTSSMQRQVGGFILLQKALSQQSPHGRGVQKGPGSAPQ</sequence>